<accession>A0A246R676</accession>
<dbReference type="Proteomes" id="UP000197174">
    <property type="component" value="Unassembled WGS sequence"/>
</dbReference>
<dbReference type="GO" id="GO:0016787">
    <property type="term" value="F:hydrolase activity"/>
    <property type="evidence" value="ECO:0007669"/>
    <property type="project" value="UniProtKB-KW"/>
</dbReference>
<organism evidence="2 3">
    <name type="scientific">Micromonospora wenchangensis</name>
    <dbReference type="NCBI Taxonomy" id="1185415"/>
    <lineage>
        <taxon>Bacteria</taxon>
        <taxon>Bacillati</taxon>
        <taxon>Actinomycetota</taxon>
        <taxon>Actinomycetes</taxon>
        <taxon>Micromonosporales</taxon>
        <taxon>Micromonosporaceae</taxon>
        <taxon>Micromonospora</taxon>
    </lineage>
</organism>
<keyword evidence="2" id="KW-0378">Hydrolase</keyword>
<comment type="caution">
    <text evidence="2">The sequence shown here is derived from an EMBL/GenBank/DDBJ whole genome shotgun (WGS) entry which is preliminary data.</text>
</comment>
<evidence type="ECO:0000256" key="1">
    <source>
        <dbReference type="SAM" id="MobiDB-lite"/>
    </source>
</evidence>
<dbReference type="EMBL" id="MZMV01000135">
    <property type="protein sequence ID" value="OWU96221.1"/>
    <property type="molecule type" value="Genomic_DNA"/>
</dbReference>
<feature type="non-terminal residue" evidence="2">
    <location>
        <position position="115"/>
    </location>
</feature>
<protein>
    <submittedName>
        <fullName evidence="2">Glycoside hydrolase family 3</fullName>
    </submittedName>
</protein>
<proteinExistence type="predicted"/>
<sequence length="115" mass="11104">MPISPRRAGVAVTALTALLASGCAGEGQAPAPVRPEATPTATATAADDPAGRAAALAGTLGDEDLVGQVLMPYAYGSSATTVTPGSAAGNQALAGVDTPAEMIAKYRLGGLILVG</sequence>
<reference evidence="2 3" key="1">
    <citation type="submission" date="2017-03" db="EMBL/GenBank/DDBJ databases">
        <title>Whole genome sequence of Micromonospora wenchangensis, isolated from mangrove soil.</title>
        <authorList>
            <person name="Yang H."/>
        </authorList>
    </citation>
    <scope>NUCLEOTIDE SEQUENCE [LARGE SCALE GENOMIC DNA]</scope>
    <source>
        <strain evidence="2 3">CCTCC AA 2012002</strain>
    </source>
</reference>
<name>A0A246R676_9ACTN</name>
<feature type="compositionally biased region" description="Low complexity" evidence="1">
    <location>
        <begin position="29"/>
        <end position="49"/>
    </location>
</feature>
<evidence type="ECO:0000313" key="2">
    <source>
        <dbReference type="EMBL" id="OWU96221.1"/>
    </source>
</evidence>
<feature type="region of interest" description="Disordered" evidence="1">
    <location>
        <begin position="25"/>
        <end position="49"/>
    </location>
</feature>
<evidence type="ECO:0000313" key="3">
    <source>
        <dbReference type="Proteomes" id="UP000197174"/>
    </source>
</evidence>
<keyword evidence="3" id="KW-1185">Reference proteome</keyword>
<dbReference type="PROSITE" id="PS51257">
    <property type="entry name" value="PROKAR_LIPOPROTEIN"/>
    <property type="match status" value="1"/>
</dbReference>
<gene>
    <name evidence="2" type="ORF">B5D80_32640</name>
</gene>
<dbReference type="AlphaFoldDB" id="A0A246R676"/>